<proteinExistence type="predicted"/>
<sequence>MAAGLGFKTFATGDVLSAGDTNGYLMQGVLVFADAAARTAAVTSPQEGQTSYLKDTDVIQVYSGSAWVTKSGAASPLTTKGDLYTYTTVDARLGVGTNGQVLTADSTAGTGLAWATAASGGKTLLSTTSLSGASTTISSISGSYTDLEMVMYGVSTSGSAQIYIKPNGGTNVRWVVARAYGTTPTKDVDAISTSADFITPFAGQAALGSNTNNGFAIKINNYASTAISYKPFQFYGQGQVTSGTSSVLATTGGGAVNDAAAISSMTVAVSSGTFTGTFLIYGVK</sequence>
<accession>A0A6J5T499</accession>
<reference evidence="1" key="1">
    <citation type="submission" date="2020-05" db="EMBL/GenBank/DDBJ databases">
        <authorList>
            <person name="Chiriac C."/>
            <person name="Salcher M."/>
            <person name="Ghai R."/>
            <person name="Kavagutti S V."/>
        </authorList>
    </citation>
    <scope>NUCLEOTIDE SEQUENCE</scope>
</reference>
<gene>
    <name evidence="1" type="ORF">UFOVP1645_23</name>
</gene>
<organism evidence="1">
    <name type="scientific">uncultured Caudovirales phage</name>
    <dbReference type="NCBI Taxonomy" id="2100421"/>
    <lineage>
        <taxon>Viruses</taxon>
        <taxon>Duplodnaviria</taxon>
        <taxon>Heunggongvirae</taxon>
        <taxon>Uroviricota</taxon>
        <taxon>Caudoviricetes</taxon>
        <taxon>Peduoviridae</taxon>
        <taxon>Maltschvirus</taxon>
        <taxon>Maltschvirus maltsch</taxon>
    </lineage>
</organism>
<name>A0A6J5T499_9CAUD</name>
<evidence type="ECO:0000313" key="1">
    <source>
        <dbReference type="EMBL" id="CAB4222418.1"/>
    </source>
</evidence>
<dbReference type="EMBL" id="LR797511">
    <property type="protein sequence ID" value="CAB4222418.1"/>
    <property type="molecule type" value="Genomic_DNA"/>
</dbReference>
<protein>
    <submittedName>
        <fullName evidence="1">Uncharacterized protein</fullName>
    </submittedName>
</protein>